<dbReference type="PANTHER" id="PTHR43122">
    <property type="entry name" value="FERREDOXIN SUBUNIT OF PYRUVATE:FLAVODOXIN OXIDOREDUCTASE-RELATED"/>
    <property type="match status" value="1"/>
</dbReference>
<evidence type="ECO:0000259" key="4">
    <source>
        <dbReference type="PROSITE" id="PS51379"/>
    </source>
</evidence>
<name>A0A398BG43_9BACI</name>
<proteinExistence type="predicted"/>
<evidence type="ECO:0000313" key="6">
    <source>
        <dbReference type="Proteomes" id="UP000266016"/>
    </source>
</evidence>
<keyword evidence="6" id="KW-1185">Reference proteome</keyword>
<dbReference type="GO" id="GO:0051536">
    <property type="term" value="F:iron-sulfur cluster binding"/>
    <property type="evidence" value="ECO:0007669"/>
    <property type="project" value="UniProtKB-KW"/>
</dbReference>
<protein>
    <submittedName>
        <fullName evidence="5">Ferredoxin family protein</fullName>
    </submittedName>
</protein>
<keyword evidence="3" id="KW-0411">Iron-sulfur</keyword>
<dbReference type="RefSeq" id="WP_119115162.1">
    <property type="nucleotide sequence ID" value="NZ_QWVS01000002.1"/>
</dbReference>
<dbReference type="Pfam" id="PF13187">
    <property type="entry name" value="Fer4_9"/>
    <property type="match status" value="1"/>
</dbReference>
<keyword evidence="2" id="KW-0408">Iron</keyword>
<dbReference type="InterPro" id="IPR017900">
    <property type="entry name" value="4Fe4S_Fe_S_CS"/>
</dbReference>
<gene>
    <name evidence="5" type="ORF">D1953_00290</name>
</gene>
<evidence type="ECO:0000313" key="5">
    <source>
        <dbReference type="EMBL" id="RID89052.1"/>
    </source>
</evidence>
<comment type="caution">
    <text evidence="5">The sequence shown here is derived from an EMBL/GenBank/DDBJ whole genome shotgun (WGS) entry which is preliminary data.</text>
</comment>
<dbReference type="PROSITE" id="PS51379">
    <property type="entry name" value="4FE4S_FER_2"/>
    <property type="match status" value="2"/>
</dbReference>
<dbReference type="PANTHER" id="PTHR43122:SF1">
    <property type="entry name" value="IRON-SULFUR-BINDING PROTEIN"/>
    <property type="match status" value="1"/>
</dbReference>
<organism evidence="5 6">
    <name type="scientific">Peribacillus asahii</name>
    <dbReference type="NCBI Taxonomy" id="228899"/>
    <lineage>
        <taxon>Bacteria</taxon>
        <taxon>Bacillati</taxon>
        <taxon>Bacillota</taxon>
        <taxon>Bacilli</taxon>
        <taxon>Bacillales</taxon>
        <taxon>Bacillaceae</taxon>
        <taxon>Peribacillus</taxon>
    </lineage>
</organism>
<dbReference type="PROSITE" id="PS00198">
    <property type="entry name" value="4FE4S_FER_1"/>
    <property type="match status" value="2"/>
</dbReference>
<dbReference type="Gene3D" id="3.30.70.20">
    <property type="match status" value="1"/>
</dbReference>
<dbReference type="Proteomes" id="UP000266016">
    <property type="component" value="Unassembled WGS sequence"/>
</dbReference>
<accession>A0A398BG43</accession>
<dbReference type="AlphaFoldDB" id="A0A398BG43"/>
<dbReference type="InterPro" id="IPR017896">
    <property type="entry name" value="4Fe4S_Fe-S-bd"/>
</dbReference>
<reference evidence="5 6" key="1">
    <citation type="submission" date="2018-08" db="EMBL/GenBank/DDBJ databases">
        <title>Bacillus jemisoniae sp. nov., Bacillus chryseoplanitiae sp. nov., Bacillus resnikiae sp. nov., and Bacillus frankliniae sp. nov., isolated from Viking spacecraft and associated surfaces.</title>
        <authorList>
            <person name="Seuylemezian A."/>
            <person name="Vaishampayan P."/>
        </authorList>
    </citation>
    <scope>NUCLEOTIDE SEQUENCE [LARGE SCALE GENOMIC DNA]</scope>
    <source>
        <strain evidence="5 6">MA001</strain>
    </source>
</reference>
<dbReference type="EMBL" id="QWVS01000002">
    <property type="protein sequence ID" value="RID89052.1"/>
    <property type="molecule type" value="Genomic_DNA"/>
</dbReference>
<dbReference type="SUPFAM" id="SSF54862">
    <property type="entry name" value="4Fe-4S ferredoxins"/>
    <property type="match status" value="1"/>
</dbReference>
<keyword evidence="1" id="KW-0479">Metal-binding</keyword>
<evidence type="ECO:0000256" key="2">
    <source>
        <dbReference type="ARBA" id="ARBA00023004"/>
    </source>
</evidence>
<sequence length="107" mass="12047">MIEVLVEERCVECNLCVKVCPLNVFEKRENQPPVIARQSDCQTCYMCELYCPAKALYVAADAEDTVDVSADEIIETGLIGSYRKDIGWGKGYKSTASQDTAYKFYLK</sequence>
<dbReference type="GO" id="GO:0046872">
    <property type="term" value="F:metal ion binding"/>
    <property type="evidence" value="ECO:0007669"/>
    <property type="project" value="UniProtKB-KW"/>
</dbReference>
<feature type="domain" description="4Fe-4S ferredoxin-type" evidence="4">
    <location>
        <begin position="1"/>
        <end position="30"/>
    </location>
</feature>
<feature type="domain" description="4Fe-4S ferredoxin-type" evidence="4">
    <location>
        <begin position="31"/>
        <end position="61"/>
    </location>
</feature>
<evidence type="ECO:0000256" key="3">
    <source>
        <dbReference type="ARBA" id="ARBA00023014"/>
    </source>
</evidence>
<evidence type="ECO:0000256" key="1">
    <source>
        <dbReference type="ARBA" id="ARBA00022723"/>
    </source>
</evidence>